<dbReference type="EMBL" id="AVOT02020023">
    <property type="protein sequence ID" value="MBW0507963.1"/>
    <property type="molecule type" value="Genomic_DNA"/>
</dbReference>
<accession>A0A9Q3DUE9</accession>
<feature type="region of interest" description="Disordered" evidence="1">
    <location>
        <begin position="1"/>
        <end position="44"/>
    </location>
</feature>
<dbReference type="Proteomes" id="UP000765509">
    <property type="component" value="Unassembled WGS sequence"/>
</dbReference>
<sequence length="98" mass="10985">MAKDGAGRRIQGIRIMQSKPENFSNEDGPESSYGPSNWAPINHSRPPLKDVEGHISYGPGPSQWAQAMWVSKWSMAIFMVPWTPWIPSMWVNFGLGVL</sequence>
<evidence type="ECO:0000313" key="3">
    <source>
        <dbReference type="Proteomes" id="UP000765509"/>
    </source>
</evidence>
<organism evidence="2 3">
    <name type="scientific">Austropuccinia psidii MF-1</name>
    <dbReference type="NCBI Taxonomy" id="1389203"/>
    <lineage>
        <taxon>Eukaryota</taxon>
        <taxon>Fungi</taxon>
        <taxon>Dikarya</taxon>
        <taxon>Basidiomycota</taxon>
        <taxon>Pucciniomycotina</taxon>
        <taxon>Pucciniomycetes</taxon>
        <taxon>Pucciniales</taxon>
        <taxon>Sphaerophragmiaceae</taxon>
        <taxon>Austropuccinia</taxon>
    </lineage>
</organism>
<protein>
    <submittedName>
        <fullName evidence="2">Uncharacterized protein</fullName>
    </submittedName>
</protein>
<gene>
    <name evidence="2" type="ORF">O181_047678</name>
</gene>
<name>A0A9Q3DUE9_9BASI</name>
<evidence type="ECO:0000313" key="2">
    <source>
        <dbReference type="EMBL" id="MBW0507963.1"/>
    </source>
</evidence>
<comment type="caution">
    <text evidence="2">The sequence shown here is derived from an EMBL/GenBank/DDBJ whole genome shotgun (WGS) entry which is preliminary data.</text>
</comment>
<reference evidence="2" key="1">
    <citation type="submission" date="2021-03" db="EMBL/GenBank/DDBJ databases">
        <title>Draft genome sequence of rust myrtle Austropuccinia psidii MF-1, a brazilian biotype.</title>
        <authorList>
            <person name="Quecine M.C."/>
            <person name="Pachon D.M.R."/>
            <person name="Bonatelli M.L."/>
            <person name="Correr F.H."/>
            <person name="Franceschini L.M."/>
            <person name="Leite T.F."/>
            <person name="Margarido G.R.A."/>
            <person name="Almeida C.A."/>
            <person name="Ferrarezi J.A."/>
            <person name="Labate C.A."/>
        </authorList>
    </citation>
    <scope>NUCLEOTIDE SEQUENCE</scope>
    <source>
        <strain evidence="2">MF-1</strain>
    </source>
</reference>
<keyword evidence="3" id="KW-1185">Reference proteome</keyword>
<dbReference type="AlphaFoldDB" id="A0A9Q3DUE9"/>
<evidence type="ECO:0000256" key="1">
    <source>
        <dbReference type="SAM" id="MobiDB-lite"/>
    </source>
</evidence>
<proteinExistence type="predicted"/>